<feature type="compositionally biased region" description="Polar residues" evidence="13">
    <location>
        <begin position="1241"/>
        <end position="1251"/>
    </location>
</feature>
<dbReference type="Pfam" id="PF00028">
    <property type="entry name" value="Cadherin"/>
    <property type="match status" value="7"/>
</dbReference>
<evidence type="ECO:0000256" key="6">
    <source>
        <dbReference type="ARBA" id="ARBA00022837"/>
    </source>
</evidence>
<feature type="compositionally biased region" description="Low complexity" evidence="13">
    <location>
        <begin position="1699"/>
        <end position="1711"/>
    </location>
</feature>
<dbReference type="GO" id="GO:0050957">
    <property type="term" value="P:equilibrioception"/>
    <property type="evidence" value="ECO:0007669"/>
    <property type="project" value="UniProtKB-ARBA"/>
</dbReference>
<feature type="compositionally biased region" description="Low complexity" evidence="13">
    <location>
        <begin position="1494"/>
        <end position="1515"/>
    </location>
</feature>
<accession>A0A8C7YNF1</accession>
<dbReference type="CDD" id="cd11304">
    <property type="entry name" value="Cadherin_repeat"/>
    <property type="match status" value="8"/>
</dbReference>
<evidence type="ECO:0000256" key="10">
    <source>
        <dbReference type="ARBA" id="ARBA00023157"/>
    </source>
</evidence>
<feature type="domain" description="Cadherin" evidence="15">
    <location>
        <begin position="271"/>
        <end position="386"/>
    </location>
</feature>
<dbReference type="PANTHER" id="PTHR24026">
    <property type="entry name" value="FAT ATYPICAL CADHERIN-RELATED"/>
    <property type="match status" value="1"/>
</dbReference>
<feature type="domain" description="Cadherin" evidence="15">
    <location>
        <begin position="920"/>
        <end position="1026"/>
    </location>
</feature>
<sequence>DGLPFPPWLCCFLNIFFSLFAYVECKLSRPGPPATIVTIDEESPNGTVLVENMQIYGNAQGPGRTISLTLLDNYDYWVILEPARQRLYLNSTGRRLDRDPPSSITSIVVQIQCYNELVGTVIYHEVRIVVRDRNDNAPRFQHPHYYVSVNELTPVGTTIFTGFAGDNGATDIDDGPNGQIEYSILYNPGNPESNRTVRVGNTLSGTILLANRLNYQEITRYLVLIQASDRAPFPPNRLTATTTLTVDVLDGDNLGPMFLPCILVNNTRDCTPVTYRTAIPELTEPLNPLNVTPPIRAEDMDRNIQPPSDRPGILYSILVGQPATYAEYFSLNRSTAELQVLKPISRDFYQRFTLVIKAEQDNGHPLPAYADLIVEILDENNQAPYFQFATYQGYVSESSPVGTTISASANLTVPLGIVALDNDIEETKDPQLKITLNDYITVFGLTPTGITRFLRLLEPVDRETKMSYTFMMIASDGVQQSIPVTVNILVIDANDNTPTFTKVSYNVEVFTNMQPGETVLQLTATDADEGLNGLVTYEILAGGQGDFIISNRTGRITVAPGVTLFVGRSYALTVRASDSAPENQRRSSITTVYIEVLPPNNQSPPRFPLSTYNLEISEAMRVGAILLNVQATDRENDPIRYRIVSGDSQKVFNLSETIGLLLLSKPLDRETTDQYLLIITASDGNPGGISTATVSVVVTDVNDNDPKFDPTINTNFTVQEEKANLFVGQVRATDPDAGVNGQVSYRIVNHPNLFEITSNGSIYTKVPLDRESRNQYDLIVEASDGAVDPRRTTLVLSVQVLDIDDNSPVFSQKIYVVNVPENTLVGTVVLKLSAVDADLFSNVTYRMKTESARQLFSLNSITGELAVLQTLDFEGLAAMGMGESYTFQVEAVDQGGVMPPGQATVTIQIKDMNDFSPIFSQDLYKGMVAPNAEKGTVITTVFAEDQDPPVTSIVRYRVDLERSPYSGRIFDVEEVTGRVITKVNLNEEPSVTFKLFIIAFDNGEPVKTNSTLVEITVLQPSRIPIFTEEEYTFSPVRELAPIGTPVGTIFAAAINQTIFYSIVGGNELGHFKVNNRTGVISTAKPLDYENVTSYILRVQADSLVVVMSNLRVDFPPGEEGGQAEPAGEGEPSKAAKKLKSVMKLSRFLAASKGGKQPSDAGPSGSSPWKKAKMLKMFGAGKKDKDYAKLMSARRIDSQESLSDTPAVMGPIDSRSDARSRLSKVLKKINITNKLRVRRKSQSSVSHGSATGSERDEETSQAASEDERKSKVSISVTESEPEAGTSGSSKERGSDDESSEKSSVDKDYLKVDLDRDDTNESTVDSEEEPDEEPEDSDEESKSKSEEEEEETEKESVSEKESGTERESGKESESEKESESGKSSDTEKESETEKESGSEDESKSEQETESETEKETSTEKGSATEKDSDEESEEEETSGSSKKSESSARSSVRSSATEISKESTASSRSGSGSASRRSESGSGSASRRSESGSGSGSSAASLSGSSIKSSQRTPSSRKTSEKSSEEVSDGESGTGTASETETGSKSASERSSSRVSSKKTKSGSESVSSPGSSIYSQSSRGSGSRLSLKSSGSEGTITEESEEEDQEKSESASQASHASSSRRSSVVSEDAGPSAPYTGPSYSTDIRSTGTASEETYGGLSPITEVDEDAISTEKSSVSDSAETEETSDADSEEILSPQNETSSTGEESTTESQRNRLPNNHCNINGNIYLAQNGTIVRTRRPPYVNNLKFGSPCRLSKHFKKLEKLGVTQEEPLTVISVESSENNTENGIGVPSKDVNLNTLSSCGSLGSTITDLKGFGSKTSIAKAMISRNSSGSCVTEEHESSVDHQKKKNETPESLCNHTLSEEELWMGPWNSLHIPMTKL</sequence>
<dbReference type="GO" id="GO:0009653">
    <property type="term" value="P:anatomical structure morphogenesis"/>
    <property type="evidence" value="ECO:0007669"/>
    <property type="project" value="UniProtKB-ARBA"/>
</dbReference>
<dbReference type="GO" id="GO:0032420">
    <property type="term" value="C:stereocilium"/>
    <property type="evidence" value="ECO:0007669"/>
    <property type="project" value="InterPro"/>
</dbReference>
<feature type="region of interest" description="Disordered" evidence="13">
    <location>
        <begin position="1235"/>
        <end position="1721"/>
    </location>
</feature>
<organism evidence="16 17">
    <name type="scientific">Oryzias sinensis</name>
    <name type="common">Chinese medaka</name>
    <dbReference type="NCBI Taxonomy" id="183150"/>
    <lineage>
        <taxon>Eukaryota</taxon>
        <taxon>Metazoa</taxon>
        <taxon>Chordata</taxon>
        <taxon>Craniata</taxon>
        <taxon>Vertebrata</taxon>
        <taxon>Euteleostomi</taxon>
        <taxon>Actinopterygii</taxon>
        <taxon>Neopterygii</taxon>
        <taxon>Teleostei</taxon>
        <taxon>Neoteleostei</taxon>
        <taxon>Acanthomorphata</taxon>
        <taxon>Ovalentaria</taxon>
        <taxon>Atherinomorphae</taxon>
        <taxon>Beloniformes</taxon>
        <taxon>Adrianichthyidae</taxon>
        <taxon>Oryziinae</taxon>
        <taxon>Oryzias</taxon>
    </lineage>
</organism>
<dbReference type="FunFam" id="2.60.40.3430:FF:000001">
    <property type="entry name" value="protocadherin-15 isoform X1"/>
    <property type="match status" value="1"/>
</dbReference>
<reference evidence="16" key="2">
    <citation type="submission" date="2025-09" db="UniProtKB">
        <authorList>
            <consortium name="Ensembl"/>
        </authorList>
    </citation>
    <scope>IDENTIFICATION</scope>
</reference>
<keyword evidence="9" id="KW-0472">Membrane</keyword>
<feature type="compositionally biased region" description="Polar residues" evidence="13">
    <location>
        <begin position="1638"/>
        <end position="1652"/>
    </location>
</feature>
<feature type="compositionally biased region" description="Basic and acidic residues" evidence="13">
    <location>
        <begin position="1838"/>
        <end position="1854"/>
    </location>
</feature>
<evidence type="ECO:0000256" key="7">
    <source>
        <dbReference type="ARBA" id="ARBA00022889"/>
    </source>
</evidence>
<keyword evidence="17" id="KW-1185">Reference proteome</keyword>
<evidence type="ECO:0000256" key="1">
    <source>
        <dbReference type="ARBA" id="ARBA00004251"/>
    </source>
</evidence>
<feature type="compositionally biased region" description="Low complexity" evidence="13">
    <location>
        <begin position="1528"/>
        <end position="1544"/>
    </location>
</feature>
<dbReference type="PRINTS" id="PR00205">
    <property type="entry name" value="CADHERIN"/>
</dbReference>
<evidence type="ECO:0000256" key="2">
    <source>
        <dbReference type="ARBA" id="ARBA00022475"/>
    </source>
</evidence>
<dbReference type="InterPro" id="IPR030718">
    <property type="entry name" value="EC_dom_sf"/>
</dbReference>
<dbReference type="GO" id="GO:0005509">
    <property type="term" value="F:calcium ion binding"/>
    <property type="evidence" value="ECO:0007669"/>
    <property type="project" value="UniProtKB-UniRule"/>
</dbReference>
<dbReference type="InterPro" id="IPR041149">
    <property type="entry name" value="EC_dom"/>
</dbReference>
<keyword evidence="7" id="KW-0130">Cell adhesion</keyword>
<feature type="domain" description="Cadherin" evidence="15">
    <location>
        <begin position="727"/>
        <end position="810"/>
    </location>
</feature>
<dbReference type="GO" id="GO:0060271">
    <property type="term" value="P:cilium assembly"/>
    <property type="evidence" value="ECO:0007669"/>
    <property type="project" value="Ensembl"/>
</dbReference>
<feature type="compositionally biased region" description="Acidic residues" evidence="13">
    <location>
        <begin position="1595"/>
        <end position="1605"/>
    </location>
</feature>
<dbReference type="Pfam" id="PF18432">
    <property type="entry name" value="ECD"/>
    <property type="match status" value="1"/>
</dbReference>
<feature type="compositionally biased region" description="Low complexity" evidence="13">
    <location>
        <begin position="1445"/>
        <end position="1484"/>
    </location>
</feature>
<feature type="chain" id="PRO_5034139433" description="Protocadherin-15" evidence="14">
    <location>
        <begin position="26"/>
        <end position="1883"/>
    </location>
</feature>
<evidence type="ECO:0000256" key="4">
    <source>
        <dbReference type="ARBA" id="ARBA00022729"/>
    </source>
</evidence>
<dbReference type="FunFam" id="2.60.40.60:FF:000070">
    <property type="entry name" value="protocadherin-15 isoform X1"/>
    <property type="match status" value="1"/>
</dbReference>
<evidence type="ECO:0000256" key="5">
    <source>
        <dbReference type="ARBA" id="ARBA00022737"/>
    </source>
</evidence>
<feature type="domain" description="Cadherin" evidence="15">
    <location>
        <begin position="1028"/>
        <end position="1127"/>
    </location>
</feature>
<dbReference type="GO" id="GO:0007156">
    <property type="term" value="P:homophilic cell adhesion via plasma membrane adhesion molecules"/>
    <property type="evidence" value="ECO:0007669"/>
    <property type="project" value="InterPro"/>
</dbReference>
<feature type="domain" description="Cadherin" evidence="15">
    <location>
        <begin position="141"/>
        <end position="258"/>
    </location>
</feature>
<evidence type="ECO:0000256" key="11">
    <source>
        <dbReference type="ARBA" id="ARBA00072302"/>
    </source>
</evidence>
<dbReference type="PROSITE" id="PS50268">
    <property type="entry name" value="CADHERIN_2"/>
    <property type="match status" value="10"/>
</dbReference>
<proteinExistence type="predicted"/>
<evidence type="ECO:0000256" key="3">
    <source>
        <dbReference type="ARBA" id="ARBA00022692"/>
    </source>
</evidence>
<dbReference type="PROSITE" id="PS00232">
    <property type="entry name" value="CADHERIN_1"/>
    <property type="match status" value="3"/>
</dbReference>
<feature type="domain" description="Cadherin" evidence="15">
    <location>
        <begin position="501"/>
        <end position="607"/>
    </location>
</feature>
<dbReference type="GO" id="GO:0006897">
    <property type="term" value="P:endocytosis"/>
    <property type="evidence" value="ECO:0007669"/>
    <property type="project" value="Ensembl"/>
</dbReference>
<keyword evidence="2" id="KW-1003">Cell membrane</keyword>
<dbReference type="FunFam" id="2.60.40.60:FF:000057">
    <property type="entry name" value="protocadherin-15 isoform X1"/>
    <property type="match status" value="1"/>
</dbReference>
<dbReference type="FunFam" id="2.60.40.60:FF:000050">
    <property type="entry name" value="protocadherin-15 isoform X1"/>
    <property type="match status" value="1"/>
</dbReference>
<dbReference type="GO" id="GO:0050953">
    <property type="term" value="P:sensory perception of light stimulus"/>
    <property type="evidence" value="ECO:0007669"/>
    <property type="project" value="UniProtKB-ARBA"/>
</dbReference>
<dbReference type="GO" id="GO:0048839">
    <property type="term" value="P:inner ear development"/>
    <property type="evidence" value="ECO:0007669"/>
    <property type="project" value="InterPro"/>
</dbReference>
<evidence type="ECO:0000256" key="14">
    <source>
        <dbReference type="SAM" id="SignalP"/>
    </source>
</evidence>
<feature type="region of interest" description="Disordered" evidence="13">
    <location>
        <begin position="1150"/>
        <end position="1169"/>
    </location>
</feature>
<evidence type="ECO:0000256" key="8">
    <source>
        <dbReference type="ARBA" id="ARBA00022989"/>
    </source>
</evidence>
<dbReference type="GO" id="GO:0035315">
    <property type="term" value="P:hair cell differentiation"/>
    <property type="evidence" value="ECO:0007669"/>
    <property type="project" value="Ensembl"/>
</dbReference>
<feature type="compositionally biased region" description="Acidic residues" evidence="13">
    <location>
        <begin position="1680"/>
        <end position="1692"/>
    </location>
</feature>
<feature type="domain" description="Cadherin" evidence="15">
    <location>
        <begin position="608"/>
        <end position="708"/>
    </location>
</feature>
<reference evidence="16" key="1">
    <citation type="submission" date="2025-08" db="UniProtKB">
        <authorList>
            <consortium name="Ensembl"/>
        </authorList>
    </citation>
    <scope>IDENTIFICATION</scope>
</reference>
<dbReference type="InterPro" id="IPR015919">
    <property type="entry name" value="Cadherin-like_sf"/>
</dbReference>
<feature type="region of interest" description="Disordered" evidence="13">
    <location>
        <begin position="1831"/>
        <end position="1856"/>
    </location>
</feature>
<dbReference type="SUPFAM" id="SSF49313">
    <property type="entry name" value="Cadherin-like"/>
    <property type="match status" value="9"/>
</dbReference>
<feature type="compositionally biased region" description="Basic and acidic residues" evidence="13">
    <location>
        <begin position="1352"/>
        <end position="1424"/>
    </location>
</feature>
<keyword evidence="4 14" id="KW-0732">Signal</keyword>
<evidence type="ECO:0000259" key="15">
    <source>
        <dbReference type="PROSITE" id="PS50268"/>
    </source>
</evidence>
<dbReference type="SMART" id="SM00112">
    <property type="entry name" value="CA"/>
    <property type="match status" value="10"/>
</dbReference>
<dbReference type="GO" id="GO:0005886">
    <property type="term" value="C:plasma membrane"/>
    <property type="evidence" value="ECO:0007669"/>
    <property type="project" value="UniProtKB-SubCell"/>
</dbReference>
<keyword evidence="8" id="KW-1133">Transmembrane helix</keyword>
<dbReference type="FunFam" id="2.60.40.60:FF:000020">
    <property type="entry name" value="Dachsous cadherin-related 1b"/>
    <property type="match status" value="1"/>
</dbReference>
<feature type="region of interest" description="Disordered" evidence="13">
    <location>
        <begin position="1195"/>
        <end position="1220"/>
    </location>
</feature>
<comment type="subcellular location">
    <subcellularLocation>
        <location evidence="1">Cell membrane</location>
        <topology evidence="1">Single-pass type I membrane protein</topology>
    </subcellularLocation>
</comment>
<protein>
    <recommendedName>
        <fullName evidence="11">Protocadherin-15</fullName>
    </recommendedName>
</protein>
<dbReference type="Gene3D" id="2.60.40.60">
    <property type="entry name" value="Cadherins"/>
    <property type="match status" value="9"/>
</dbReference>
<evidence type="ECO:0000256" key="13">
    <source>
        <dbReference type="SAM" id="MobiDB-lite"/>
    </source>
</evidence>
<dbReference type="FunFam" id="2.60.40.60:FF:000063">
    <property type="entry name" value="protocadherin-15 isoform X1"/>
    <property type="match status" value="1"/>
</dbReference>
<dbReference type="PANTHER" id="PTHR24026:SF49">
    <property type="entry name" value="PROTOCADHERIN FAT 3"/>
    <property type="match status" value="1"/>
</dbReference>
<dbReference type="InterPro" id="IPR002126">
    <property type="entry name" value="Cadherin-like_dom"/>
</dbReference>
<dbReference type="GO" id="GO:0050910">
    <property type="term" value="P:detection of mechanical stimulus involved in sensory perception of sound"/>
    <property type="evidence" value="ECO:0007669"/>
    <property type="project" value="Ensembl"/>
</dbReference>
<name>A0A8C7YNF1_9TELE</name>
<feature type="compositionally biased region" description="Low complexity" evidence="13">
    <location>
        <begin position="1561"/>
        <end position="1594"/>
    </location>
</feature>
<dbReference type="Gene3D" id="2.60.40.3430">
    <property type="match status" value="1"/>
</dbReference>
<feature type="domain" description="Cadherin" evidence="15">
    <location>
        <begin position="31"/>
        <end position="140"/>
    </location>
</feature>
<evidence type="ECO:0000256" key="12">
    <source>
        <dbReference type="PROSITE-ProRule" id="PRU00043"/>
    </source>
</evidence>
<keyword evidence="3" id="KW-0812">Transmembrane</keyword>
<feature type="compositionally biased region" description="Acidic residues" evidence="13">
    <location>
        <begin position="1318"/>
        <end position="1337"/>
    </location>
</feature>
<dbReference type="Ensembl" id="ENSOSIT00000032847.1">
    <property type="protein sequence ID" value="ENSOSIP00000031161.1"/>
    <property type="gene ID" value="ENSOSIG00000014258.1"/>
</dbReference>
<keyword evidence="10" id="KW-1015">Disulfide bond</keyword>
<dbReference type="FunFam" id="2.60.40.60:FF:000047">
    <property type="entry name" value="protocadherin-15 isoform X1"/>
    <property type="match status" value="1"/>
</dbReference>
<keyword evidence="6 12" id="KW-0106">Calcium</keyword>
<feature type="domain" description="Cadherin" evidence="15">
    <location>
        <begin position="387"/>
        <end position="500"/>
    </location>
</feature>
<dbReference type="FunFam" id="2.60.40.60:FF:000048">
    <property type="entry name" value="protocadherin-15 isoform X1"/>
    <property type="match status" value="1"/>
</dbReference>
<evidence type="ECO:0000256" key="9">
    <source>
        <dbReference type="ARBA" id="ARBA00023136"/>
    </source>
</evidence>
<feature type="domain" description="Cadherin" evidence="15">
    <location>
        <begin position="811"/>
        <end position="919"/>
    </location>
</feature>
<evidence type="ECO:0000313" key="17">
    <source>
        <dbReference type="Proteomes" id="UP000694383"/>
    </source>
</evidence>
<feature type="compositionally biased region" description="Low complexity" evidence="13">
    <location>
        <begin position="1609"/>
        <end position="1629"/>
    </location>
</feature>
<evidence type="ECO:0000313" key="16">
    <source>
        <dbReference type="Ensembl" id="ENSOSIP00000031161.1"/>
    </source>
</evidence>
<dbReference type="InterPro" id="IPR020894">
    <property type="entry name" value="Cadherin_CS"/>
</dbReference>
<feature type="signal peptide" evidence="14">
    <location>
        <begin position="1"/>
        <end position="25"/>
    </location>
</feature>
<dbReference type="GeneTree" id="ENSGT00940000156675"/>
<feature type="compositionally biased region" description="Basic and acidic residues" evidence="13">
    <location>
        <begin position="1288"/>
        <end position="1317"/>
    </location>
</feature>
<keyword evidence="5" id="KW-0677">Repeat</keyword>
<dbReference type="Proteomes" id="UP000694383">
    <property type="component" value="Unplaced"/>
</dbReference>
<dbReference type="GO" id="GO:0001750">
    <property type="term" value="C:photoreceptor outer segment"/>
    <property type="evidence" value="ECO:0007669"/>
    <property type="project" value="UniProtKB-ARBA"/>
</dbReference>
<feature type="compositionally biased region" description="Acidic residues" evidence="13">
    <location>
        <begin position="1425"/>
        <end position="1435"/>
    </location>
</feature>